<keyword evidence="2" id="KW-1133">Transmembrane helix</keyword>
<keyword evidence="2" id="KW-0472">Membrane</keyword>
<evidence type="ECO:0000256" key="2">
    <source>
        <dbReference type="SAM" id="Phobius"/>
    </source>
</evidence>
<gene>
    <name evidence="3" type="ORF">ABOZ73_11235</name>
</gene>
<dbReference type="EMBL" id="CP158375">
    <property type="protein sequence ID" value="XDO95387.1"/>
    <property type="molecule type" value="Genomic_DNA"/>
</dbReference>
<feature type="region of interest" description="Disordered" evidence="1">
    <location>
        <begin position="14"/>
        <end position="38"/>
    </location>
</feature>
<sequence length="68" mass="7834">MLRALARAVRRFWSSPDDPRSDAEVVPHFHGGRQPPPHNRPWSVRRTIVFALVVCIPIWVLIAWLLLG</sequence>
<reference evidence="3" key="1">
    <citation type="submission" date="2024-06" db="EMBL/GenBank/DDBJ databases">
        <title>Caulobacter inopinatus, sp. nov.</title>
        <authorList>
            <person name="Donachie S.P."/>
        </authorList>
    </citation>
    <scope>NUCLEOTIDE SEQUENCE</scope>
    <source>
        <strain evidence="3">73W</strain>
    </source>
</reference>
<feature type="compositionally biased region" description="Basic and acidic residues" evidence="1">
    <location>
        <begin position="17"/>
        <end position="27"/>
    </location>
</feature>
<keyword evidence="2" id="KW-0812">Transmembrane</keyword>
<dbReference type="RefSeq" id="WP_369058236.1">
    <property type="nucleotide sequence ID" value="NZ_CP158375.1"/>
</dbReference>
<dbReference type="AlphaFoldDB" id="A0AB39KNR0"/>
<proteinExistence type="predicted"/>
<protein>
    <submittedName>
        <fullName evidence="3">Uncharacterized protein</fullName>
    </submittedName>
</protein>
<accession>A0AB39KNR0</accession>
<evidence type="ECO:0000313" key="3">
    <source>
        <dbReference type="EMBL" id="XDO95387.1"/>
    </source>
</evidence>
<organism evidence="3">
    <name type="scientific">Caulobacter sp. 73W</name>
    <dbReference type="NCBI Taxonomy" id="3161137"/>
    <lineage>
        <taxon>Bacteria</taxon>
        <taxon>Pseudomonadati</taxon>
        <taxon>Pseudomonadota</taxon>
        <taxon>Alphaproteobacteria</taxon>
        <taxon>Caulobacterales</taxon>
        <taxon>Caulobacteraceae</taxon>
        <taxon>Caulobacter</taxon>
    </lineage>
</organism>
<feature type="transmembrane region" description="Helical" evidence="2">
    <location>
        <begin position="48"/>
        <end position="67"/>
    </location>
</feature>
<evidence type="ECO:0000256" key="1">
    <source>
        <dbReference type="SAM" id="MobiDB-lite"/>
    </source>
</evidence>
<name>A0AB39KNR0_9CAUL</name>